<organism evidence="2 3">
    <name type="scientific">Govanella unica</name>
    <dbReference type="NCBI Taxonomy" id="2975056"/>
    <lineage>
        <taxon>Bacteria</taxon>
        <taxon>Pseudomonadati</taxon>
        <taxon>Pseudomonadota</taxon>
        <taxon>Alphaproteobacteria</taxon>
        <taxon>Emcibacterales</taxon>
        <taxon>Govanellaceae</taxon>
        <taxon>Govanella</taxon>
    </lineage>
</organism>
<dbReference type="InterPro" id="IPR052186">
    <property type="entry name" value="Hydantoin_racemase-like"/>
</dbReference>
<dbReference type="PANTHER" id="PTHR28047">
    <property type="entry name" value="PROTEIN DCG1"/>
    <property type="match status" value="1"/>
</dbReference>
<reference evidence="2" key="1">
    <citation type="submission" date="2022-08" db="EMBL/GenBank/DDBJ databases">
        <authorList>
            <person name="Vandamme P."/>
            <person name="Hettiarachchi A."/>
            <person name="Peeters C."/>
            <person name="Cnockaert M."/>
            <person name="Carlier A."/>
        </authorList>
    </citation>
    <scope>NUCLEOTIDE SEQUENCE</scope>
    <source>
        <strain evidence="2">LMG 31809</strain>
    </source>
</reference>
<dbReference type="InterPro" id="IPR053714">
    <property type="entry name" value="Iso_Racemase_Enz_sf"/>
</dbReference>
<evidence type="ECO:0000313" key="3">
    <source>
        <dbReference type="Proteomes" id="UP001141619"/>
    </source>
</evidence>
<evidence type="ECO:0000256" key="1">
    <source>
        <dbReference type="ARBA" id="ARBA00038414"/>
    </source>
</evidence>
<proteinExistence type="inferred from homology"/>
<comment type="caution">
    <text evidence="2">The sequence shown here is derived from an EMBL/GenBank/DDBJ whole genome shotgun (WGS) entry which is preliminary data.</text>
</comment>
<dbReference type="Proteomes" id="UP001141619">
    <property type="component" value="Unassembled WGS sequence"/>
</dbReference>
<gene>
    <name evidence="2" type="ORF">NYP16_04640</name>
</gene>
<protein>
    <submittedName>
        <fullName evidence="2">Aspartate/glutamate racemase family protein</fullName>
    </submittedName>
</protein>
<dbReference type="Gene3D" id="3.40.50.12500">
    <property type="match status" value="1"/>
</dbReference>
<comment type="similarity">
    <text evidence="1">Belongs to the HyuE racemase family.</text>
</comment>
<dbReference type="EMBL" id="JANWOI010000001">
    <property type="protein sequence ID" value="MDA5193244.1"/>
    <property type="molecule type" value="Genomic_DNA"/>
</dbReference>
<dbReference type="RefSeq" id="WP_274942938.1">
    <property type="nucleotide sequence ID" value="NZ_JANWOI010000001.1"/>
</dbReference>
<keyword evidence="3" id="KW-1185">Reference proteome</keyword>
<evidence type="ECO:0000313" key="2">
    <source>
        <dbReference type="EMBL" id="MDA5193244.1"/>
    </source>
</evidence>
<dbReference type="InterPro" id="IPR015942">
    <property type="entry name" value="Asp/Glu/hydantoin_racemase"/>
</dbReference>
<reference evidence="2" key="2">
    <citation type="journal article" date="2023" name="Syst. Appl. Microbiol.">
        <title>Govania unica gen. nov., sp. nov., a rare biosphere bacterium that represents a novel family in the class Alphaproteobacteria.</title>
        <authorList>
            <person name="Vandamme P."/>
            <person name="Peeters C."/>
            <person name="Hettiarachchi A."/>
            <person name="Cnockaert M."/>
            <person name="Carlier A."/>
        </authorList>
    </citation>
    <scope>NUCLEOTIDE SEQUENCE</scope>
    <source>
        <strain evidence="2">LMG 31809</strain>
    </source>
</reference>
<dbReference type="GO" id="GO:0047661">
    <property type="term" value="F:amino-acid racemase activity"/>
    <property type="evidence" value="ECO:0007669"/>
    <property type="project" value="InterPro"/>
</dbReference>
<sequence>MPKFKHIRLLSPVYSDISYRLEDVKDLERDDLKISQTGIPTGVPSVECDFDEALCSPYIVGRAIEAEREGVDAVIVDCMSDPGLAAARESVSIPVFGPRETCMHLAAMLGHSFSFIGIQSRTRPRMERHAKANGLRQHLASVRGVDLSVTDLLHDDGKKLHERIIEESFKAVTEDGAAVILIGCTAFFGCEKIVGKALLEMGYDIPVINPIRTTVSYAASMLDLGLSHSRKTYPFPPEKKRVGYDIPGVVNETV</sequence>
<accession>A0A9X3TWY4</accession>
<name>A0A9X3TWY4_9PROT</name>
<dbReference type="Pfam" id="PF01177">
    <property type="entry name" value="Asp_Glu_race"/>
    <property type="match status" value="1"/>
</dbReference>
<dbReference type="PANTHER" id="PTHR28047:SF5">
    <property type="entry name" value="PROTEIN DCG1"/>
    <property type="match status" value="1"/>
</dbReference>
<dbReference type="AlphaFoldDB" id="A0A9X3TWY4"/>